<keyword evidence="4" id="KW-0456">Lyase</keyword>
<evidence type="ECO:0000256" key="5">
    <source>
        <dbReference type="ARBA" id="ARBA00044877"/>
    </source>
</evidence>
<proteinExistence type="inferred from homology"/>
<reference evidence="7" key="1">
    <citation type="submission" date="2018-05" db="EMBL/GenBank/DDBJ databases">
        <authorList>
            <person name="Lanie J.A."/>
            <person name="Ng W.-L."/>
            <person name="Kazmierczak K.M."/>
            <person name="Andrzejewski T.M."/>
            <person name="Davidsen T.M."/>
            <person name="Wayne K.J."/>
            <person name="Tettelin H."/>
            <person name="Glass J.I."/>
            <person name="Rusch D."/>
            <person name="Podicherti R."/>
            <person name="Tsui H.-C.T."/>
            <person name="Winkler M.E."/>
        </authorList>
    </citation>
    <scope>NUCLEOTIDE SEQUENCE</scope>
</reference>
<dbReference type="EC" id="4.2.1.84" evidence="2"/>
<dbReference type="AlphaFoldDB" id="A0A381YPJ3"/>
<evidence type="ECO:0000256" key="1">
    <source>
        <dbReference type="ARBA" id="ARBA00009363"/>
    </source>
</evidence>
<dbReference type="PIRSF" id="PIRSF001426">
    <property type="entry name" value="NHase_alpha"/>
    <property type="match status" value="1"/>
</dbReference>
<dbReference type="EMBL" id="UINC01018718">
    <property type="protein sequence ID" value="SVA78874.1"/>
    <property type="molecule type" value="Genomic_DNA"/>
</dbReference>
<dbReference type="GO" id="GO:0018822">
    <property type="term" value="F:nitrile hydratase activity"/>
    <property type="evidence" value="ECO:0007669"/>
    <property type="project" value="UniProtKB-EC"/>
</dbReference>
<dbReference type="InterPro" id="IPR018141">
    <property type="entry name" value="Nitrile_hydratase_asu"/>
</dbReference>
<dbReference type="NCBIfam" id="TIGR01323">
    <property type="entry name" value="nitrile_alph"/>
    <property type="match status" value="1"/>
</dbReference>
<comment type="similarity">
    <text evidence="1">Belongs to the nitrile hydratase subunit alpha family.</text>
</comment>
<dbReference type="InterPro" id="IPR036648">
    <property type="entry name" value="CN_Hdrase_a/SCN_Hdrase_g_sf"/>
</dbReference>
<dbReference type="SUPFAM" id="SSF56209">
    <property type="entry name" value="Nitrile hydratase alpha chain"/>
    <property type="match status" value="1"/>
</dbReference>
<evidence type="ECO:0000256" key="3">
    <source>
        <dbReference type="ARBA" id="ARBA00022723"/>
    </source>
</evidence>
<comment type="catalytic activity">
    <reaction evidence="5">
        <text>an aliphatic primary amide = an aliphatic nitrile + H2O</text>
        <dbReference type="Rhea" id="RHEA:12673"/>
        <dbReference type="ChEBI" id="CHEBI:15377"/>
        <dbReference type="ChEBI" id="CHEBI:65285"/>
        <dbReference type="ChEBI" id="CHEBI:80291"/>
        <dbReference type="EC" id="4.2.1.84"/>
    </reaction>
</comment>
<protein>
    <recommendedName>
        <fullName evidence="2">nitrile hydratase</fullName>
        <ecNumber evidence="2">4.2.1.84</ecNumber>
    </recommendedName>
</protein>
<dbReference type="Gene3D" id="3.90.330.10">
    <property type="entry name" value="Nitrile hydratase alpha /Thiocyanate hydrolase gamma"/>
    <property type="match status" value="1"/>
</dbReference>
<dbReference type="PROSITE" id="PS51318">
    <property type="entry name" value="TAT"/>
    <property type="match status" value="1"/>
</dbReference>
<feature type="domain" description="Nitrile hydratase alpha/Thiocyanate hydrolase gamma" evidence="6">
    <location>
        <begin position="47"/>
        <end position="229"/>
    </location>
</feature>
<sequence>MSKDKAGRREFIQNATLGAAAIVGGTQVSNEETLHAHPHEHQVVPDDIALRVRALESVLVDKQMIVPADLDEVVDAYENRIGPRNGAQVVARAWTDPEYKTRLLEDGAAAIAELGFAGAQGEHMVVIENTPDVHNFVVCTLCSCYPWPTLGLPPVWYKSSAYRSRAVIEPRAVLSEFGTELNDEVEVRVWDSTAETRYLILPERPAGTENMTEEELAAIVTRDSMIGVTKISAP</sequence>
<dbReference type="InterPro" id="IPR023900">
    <property type="entry name" value="CN_Hdrtase_asu/SCN_Hdrlase_gsu"/>
</dbReference>
<evidence type="ECO:0000259" key="6">
    <source>
        <dbReference type="Pfam" id="PF02979"/>
    </source>
</evidence>
<accession>A0A381YPJ3</accession>
<organism evidence="7">
    <name type="scientific">marine metagenome</name>
    <dbReference type="NCBI Taxonomy" id="408172"/>
    <lineage>
        <taxon>unclassified sequences</taxon>
        <taxon>metagenomes</taxon>
        <taxon>ecological metagenomes</taxon>
    </lineage>
</organism>
<evidence type="ECO:0000256" key="2">
    <source>
        <dbReference type="ARBA" id="ARBA00013079"/>
    </source>
</evidence>
<dbReference type="InterPro" id="IPR006311">
    <property type="entry name" value="TAT_signal"/>
</dbReference>
<dbReference type="InterPro" id="IPR004232">
    <property type="entry name" value="CN_Hdrtase_a/SCN_Hdrlase_g"/>
</dbReference>
<evidence type="ECO:0000313" key="7">
    <source>
        <dbReference type="EMBL" id="SVA78874.1"/>
    </source>
</evidence>
<gene>
    <name evidence="7" type="ORF">METZ01_LOCUS131728</name>
</gene>
<keyword evidence="3" id="KW-0479">Metal-binding</keyword>
<name>A0A381YPJ3_9ZZZZ</name>
<dbReference type="GO" id="GO:0046914">
    <property type="term" value="F:transition metal ion binding"/>
    <property type="evidence" value="ECO:0007669"/>
    <property type="project" value="InterPro"/>
</dbReference>
<evidence type="ECO:0000256" key="4">
    <source>
        <dbReference type="ARBA" id="ARBA00023239"/>
    </source>
</evidence>
<dbReference type="Pfam" id="PF02979">
    <property type="entry name" value="NHase_alpha"/>
    <property type="match status" value="1"/>
</dbReference>